<reference evidence="3" key="1">
    <citation type="journal article" date="2019" name="Int. J. Syst. Evol. Microbiol.">
        <title>The Global Catalogue of Microorganisms (GCM) 10K type strain sequencing project: providing services to taxonomists for standard genome sequencing and annotation.</title>
        <authorList>
            <consortium name="The Broad Institute Genomics Platform"/>
            <consortium name="The Broad Institute Genome Sequencing Center for Infectious Disease"/>
            <person name="Wu L."/>
            <person name="Ma J."/>
        </authorList>
    </citation>
    <scope>NUCLEOTIDE SEQUENCE [LARGE SCALE GENOMIC DNA]</scope>
    <source>
        <strain evidence="3">JCM 17543</strain>
    </source>
</reference>
<gene>
    <name evidence="2" type="ORF">GCM10022276_21740</name>
</gene>
<keyword evidence="3" id="KW-1185">Reference proteome</keyword>
<organism evidence="2 3">
    <name type="scientific">Sphingomonas limnosediminicola</name>
    <dbReference type="NCBI Taxonomy" id="940133"/>
    <lineage>
        <taxon>Bacteria</taxon>
        <taxon>Pseudomonadati</taxon>
        <taxon>Pseudomonadota</taxon>
        <taxon>Alphaproteobacteria</taxon>
        <taxon>Sphingomonadales</taxon>
        <taxon>Sphingomonadaceae</taxon>
        <taxon>Sphingomonas</taxon>
    </lineage>
</organism>
<dbReference type="SUPFAM" id="SSF51197">
    <property type="entry name" value="Clavaminate synthase-like"/>
    <property type="match status" value="1"/>
</dbReference>
<evidence type="ECO:0000313" key="2">
    <source>
        <dbReference type="EMBL" id="GAA3902680.1"/>
    </source>
</evidence>
<dbReference type="PROSITE" id="PS51184">
    <property type="entry name" value="JMJC"/>
    <property type="match status" value="1"/>
</dbReference>
<dbReference type="PANTHER" id="PTHR12461">
    <property type="entry name" value="HYPOXIA-INDUCIBLE FACTOR 1 ALPHA INHIBITOR-RELATED"/>
    <property type="match status" value="1"/>
</dbReference>
<accession>A0ABP7LKF7</accession>
<dbReference type="EMBL" id="BAABBM010000001">
    <property type="protein sequence ID" value="GAA3902680.1"/>
    <property type="molecule type" value="Genomic_DNA"/>
</dbReference>
<name>A0ABP7LKF7_9SPHN</name>
<proteinExistence type="predicted"/>
<dbReference type="Pfam" id="PF13621">
    <property type="entry name" value="Cupin_8"/>
    <property type="match status" value="1"/>
</dbReference>
<dbReference type="Gene3D" id="2.60.120.650">
    <property type="entry name" value="Cupin"/>
    <property type="match status" value="1"/>
</dbReference>
<comment type="caution">
    <text evidence="2">The sequence shown here is derived from an EMBL/GenBank/DDBJ whole genome shotgun (WGS) entry which is preliminary data.</text>
</comment>
<dbReference type="Proteomes" id="UP001500827">
    <property type="component" value="Unassembled WGS sequence"/>
</dbReference>
<dbReference type="InterPro" id="IPR003347">
    <property type="entry name" value="JmjC_dom"/>
</dbReference>
<feature type="domain" description="JmjC" evidence="1">
    <location>
        <begin position="122"/>
        <end position="279"/>
    </location>
</feature>
<evidence type="ECO:0000259" key="1">
    <source>
        <dbReference type="PROSITE" id="PS51184"/>
    </source>
</evidence>
<protein>
    <submittedName>
        <fullName evidence="2">Cupin-like domain-containing protein</fullName>
    </submittedName>
</protein>
<sequence length="344" mass="38046">MAMAEAAVKPPALRSVEEFDLDPTHLDARLKASSTPFVARGLAKSWPLVKAGLDGGGADARAYLLQHARDRRFEVNIGTPGEGARLFYDREMGMNFQMGRAALSDIFSGIEANLDKPDAPAVYLSSIEMRAYFDGLYEANHADLPGRETRDSIWIGTRTRIAPHNDIPDNLAVCAVGRRRFTLFAPEAFVDLYLGPLENTPAGRAVSMVDLADPDFAKYPRFTEALESAQVAELEPGDALFIPSLWYHHVEALDPFNVLINHWWRETPRFLGDPEQALLHAILAIRDLSPEARERWKALFDHYVFSGGASAAAHLPEGKRGILDPLDADSAGRLRAFLLRALSQ</sequence>
<dbReference type="InterPro" id="IPR041667">
    <property type="entry name" value="Cupin_8"/>
</dbReference>
<dbReference type="PANTHER" id="PTHR12461:SF105">
    <property type="entry name" value="HYPOXIA-INDUCIBLE FACTOR 1-ALPHA INHIBITOR"/>
    <property type="match status" value="1"/>
</dbReference>
<evidence type="ECO:0000313" key="3">
    <source>
        <dbReference type="Proteomes" id="UP001500827"/>
    </source>
</evidence>